<name>A0A1W1V1D3_PEPAS</name>
<organism evidence="1 2">
    <name type="scientific">Peptoniphilus asaccharolyticus DSM 20463</name>
    <dbReference type="NCBI Taxonomy" id="573058"/>
    <lineage>
        <taxon>Bacteria</taxon>
        <taxon>Bacillati</taxon>
        <taxon>Bacillota</taxon>
        <taxon>Tissierellia</taxon>
        <taxon>Tissierellales</taxon>
        <taxon>Peptoniphilaceae</taxon>
        <taxon>Peptoniphilus</taxon>
    </lineage>
</organism>
<dbReference type="Proteomes" id="UP000192368">
    <property type="component" value="Unassembled WGS sequence"/>
</dbReference>
<protein>
    <submittedName>
        <fullName evidence="1">Uncharacterized protein</fullName>
    </submittedName>
</protein>
<dbReference type="RefSeq" id="WP_084230645.1">
    <property type="nucleotide sequence ID" value="NZ_FWWR01000009.1"/>
</dbReference>
<gene>
    <name evidence="1" type="ORF">SAMN00017477_1034</name>
</gene>
<accession>A0A1W1V1D3</accession>
<evidence type="ECO:0000313" key="2">
    <source>
        <dbReference type="Proteomes" id="UP000192368"/>
    </source>
</evidence>
<dbReference type="STRING" id="573058.SAMN00017477_1034"/>
<proteinExistence type="predicted"/>
<keyword evidence="2" id="KW-1185">Reference proteome</keyword>
<dbReference type="OrthoDB" id="3034897at2"/>
<dbReference type="AlphaFoldDB" id="A0A1W1V1D3"/>
<dbReference type="EMBL" id="FWWR01000009">
    <property type="protein sequence ID" value="SMB87155.1"/>
    <property type="molecule type" value="Genomic_DNA"/>
</dbReference>
<evidence type="ECO:0000313" key="1">
    <source>
        <dbReference type="EMBL" id="SMB87155.1"/>
    </source>
</evidence>
<reference evidence="2" key="1">
    <citation type="submission" date="2017-04" db="EMBL/GenBank/DDBJ databases">
        <authorList>
            <person name="Varghese N."/>
            <person name="Submissions S."/>
        </authorList>
    </citation>
    <scope>NUCLEOTIDE SEQUENCE [LARGE SCALE GENOMIC DNA]</scope>
    <source>
        <strain evidence="2">DSM 20463</strain>
    </source>
</reference>
<sequence length="123" mass="14827">MKRTLLRILKAKKAKLYRVRDGQRDFEFIENIEIHLYEEENRVPRLGNKEPLKINNRVSIVITEPLDEPFRYGDGFSLELDLKRNDGIFERVFIHNIEPININVNGKWEFEMDHDSLNWVRFL</sequence>